<proteinExistence type="predicted"/>
<organism evidence="3 4">
    <name type="scientific">Paractinoplanes brasiliensis</name>
    <dbReference type="NCBI Taxonomy" id="52695"/>
    <lineage>
        <taxon>Bacteria</taxon>
        <taxon>Bacillati</taxon>
        <taxon>Actinomycetota</taxon>
        <taxon>Actinomycetes</taxon>
        <taxon>Micromonosporales</taxon>
        <taxon>Micromonosporaceae</taxon>
        <taxon>Paractinoplanes</taxon>
    </lineage>
</organism>
<accession>A0A4R6K583</accession>
<evidence type="ECO:0000313" key="4">
    <source>
        <dbReference type="Proteomes" id="UP000294901"/>
    </source>
</evidence>
<protein>
    <submittedName>
        <fullName evidence="3">Uncharacterized protein</fullName>
    </submittedName>
</protein>
<comment type="caution">
    <text evidence="3">The sequence shown here is derived from an EMBL/GenBank/DDBJ whole genome shotgun (WGS) entry which is preliminary data.</text>
</comment>
<dbReference type="RefSeq" id="WP_133876306.1">
    <property type="nucleotide sequence ID" value="NZ_BOMD01000062.1"/>
</dbReference>
<dbReference type="EMBL" id="SNWR01000001">
    <property type="protein sequence ID" value="TDO42415.1"/>
    <property type="molecule type" value="Genomic_DNA"/>
</dbReference>
<feature type="region of interest" description="Disordered" evidence="1">
    <location>
        <begin position="253"/>
        <end position="298"/>
    </location>
</feature>
<evidence type="ECO:0000256" key="2">
    <source>
        <dbReference type="SAM" id="Phobius"/>
    </source>
</evidence>
<sequence length="298" mass="32146">MVNLRQRHPRKITENQFRILRLEAAEELHVIGHRLWFEGERLIAPECLHIAARCGLPEAEADVLVWQSTEENEIDDCCDAPVGKRREPSRTGRRLAAAAMAGVAAFSGVFAFHQVNNGRLVWGATPAPPFKESLALREPRIFPPIDAQFSAGASLEAASSVSPELEVDLSVSDEWEYVVALQSTDGKQTCSWRIIGTAADGRPGAMRVRLRPGELQKQVNVPSEGWSSLSVFAEVPSSARECQVVGGKFLPVDRPPTASAPPPAQLNAVDAFTDPSPPPDRPPGAAAPSTAIPSPMPS</sequence>
<keyword evidence="2" id="KW-0472">Membrane</keyword>
<name>A0A4R6K583_9ACTN</name>
<gene>
    <name evidence="3" type="ORF">C8E87_6186</name>
</gene>
<evidence type="ECO:0000256" key="1">
    <source>
        <dbReference type="SAM" id="MobiDB-lite"/>
    </source>
</evidence>
<dbReference type="AlphaFoldDB" id="A0A4R6K583"/>
<keyword evidence="2" id="KW-1133">Transmembrane helix</keyword>
<dbReference type="Proteomes" id="UP000294901">
    <property type="component" value="Unassembled WGS sequence"/>
</dbReference>
<feature type="transmembrane region" description="Helical" evidence="2">
    <location>
        <begin position="95"/>
        <end position="113"/>
    </location>
</feature>
<keyword evidence="4" id="KW-1185">Reference proteome</keyword>
<reference evidence="3 4" key="1">
    <citation type="submission" date="2019-03" db="EMBL/GenBank/DDBJ databases">
        <title>Sequencing the genomes of 1000 actinobacteria strains.</title>
        <authorList>
            <person name="Klenk H.-P."/>
        </authorList>
    </citation>
    <scope>NUCLEOTIDE SEQUENCE [LARGE SCALE GENOMIC DNA]</scope>
    <source>
        <strain evidence="3 4">DSM 43805</strain>
    </source>
</reference>
<keyword evidence="2" id="KW-0812">Transmembrane</keyword>
<evidence type="ECO:0000313" key="3">
    <source>
        <dbReference type="EMBL" id="TDO42415.1"/>
    </source>
</evidence>